<protein>
    <submittedName>
        <fullName evidence="2">Uncharacterized protein</fullName>
    </submittedName>
</protein>
<organism evidence="2">
    <name type="scientific">Clastoptera arizonana</name>
    <name type="common">Arizona spittle bug</name>
    <dbReference type="NCBI Taxonomy" id="38151"/>
    <lineage>
        <taxon>Eukaryota</taxon>
        <taxon>Metazoa</taxon>
        <taxon>Ecdysozoa</taxon>
        <taxon>Arthropoda</taxon>
        <taxon>Hexapoda</taxon>
        <taxon>Insecta</taxon>
        <taxon>Pterygota</taxon>
        <taxon>Neoptera</taxon>
        <taxon>Paraneoptera</taxon>
        <taxon>Hemiptera</taxon>
        <taxon>Auchenorrhyncha</taxon>
        <taxon>Cercopoidea</taxon>
        <taxon>Clastopteridae</taxon>
        <taxon>Clastoptera</taxon>
    </lineage>
</organism>
<gene>
    <name evidence="2" type="ORF">g.23439</name>
    <name evidence="1" type="ORF">g.23440</name>
</gene>
<dbReference type="InterPro" id="IPR002110">
    <property type="entry name" value="Ankyrin_rpt"/>
</dbReference>
<proteinExistence type="predicted"/>
<evidence type="ECO:0000313" key="2">
    <source>
        <dbReference type="EMBL" id="JAS20769.1"/>
    </source>
</evidence>
<dbReference type="SUPFAM" id="SSF48403">
    <property type="entry name" value="Ankyrin repeat"/>
    <property type="match status" value="1"/>
</dbReference>
<dbReference type="EMBL" id="GEDC01016529">
    <property type="protein sequence ID" value="JAS20769.1"/>
    <property type="molecule type" value="Transcribed_RNA"/>
</dbReference>
<reference evidence="2" key="1">
    <citation type="submission" date="2015-12" db="EMBL/GenBank/DDBJ databases">
        <title>De novo transcriptome assembly of four potential Pierce s Disease insect vectors from Arizona vineyards.</title>
        <authorList>
            <person name="Tassone E.E."/>
        </authorList>
    </citation>
    <scope>NUCLEOTIDE SEQUENCE</scope>
</reference>
<dbReference type="EMBL" id="GEDC01029702">
    <property type="protein sequence ID" value="JAS07596.1"/>
    <property type="molecule type" value="Transcribed_RNA"/>
</dbReference>
<name>A0A1B6D4Z0_9HEMI</name>
<dbReference type="AlphaFoldDB" id="A0A1B6D4Z0"/>
<dbReference type="Gene3D" id="1.25.40.20">
    <property type="entry name" value="Ankyrin repeat-containing domain"/>
    <property type="match status" value="1"/>
</dbReference>
<dbReference type="Pfam" id="PF00023">
    <property type="entry name" value="Ank"/>
    <property type="match status" value="1"/>
</dbReference>
<evidence type="ECO:0000313" key="1">
    <source>
        <dbReference type="EMBL" id="JAS07596.1"/>
    </source>
</evidence>
<sequence length="252" mass="27906">MIHVGVELSFNHVESVLAAAVLELERNKEKIANPGPKDDVVQIKEEMESNIITALYILVILTKLMKSCNAKEEYRVHQLVFRLNKLQVASRHGQTLLHLCVDSETPVDNFHTNNVCKFPCSATAKLLIQCGADVNAMDRHRNTPLHIIVCYAKPISDFMTLHSIIMELTAAGAHMDTVNTQGKTPFEAATTGVAEIILRTQTKLSLKCSAAKVIQMYNIPYQGYVPLSLLEFIELHGPGESTGDMCFSEEGV</sequence>
<dbReference type="InterPro" id="IPR036770">
    <property type="entry name" value="Ankyrin_rpt-contain_sf"/>
</dbReference>
<accession>A0A1B6D4Z0</accession>